<accession>A0A0A9DQ16</accession>
<dbReference type="AlphaFoldDB" id="A0A0A9DQ16"/>
<proteinExistence type="predicted"/>
<evidence type="ECO:0000313" key="1">
    <source>
        <dbReference type="EMBL" id="JAD87745.1"/>
    </source>
</evidence>
<reference evidence="1" key="2">
    <citation type="journal article" date="2015" name="Data Brief">
        <title>Shoot transcriptome of the giant reed, Arundo donax.</title>
        <authorList>
            <person name="Barrero R.A."/>
            <person name="Guerrero F.D."/>
            <person name="Moolhuijzen P."/>
            <person name="Goolsby J.A."/>
            <person name="Tidwell J."/>
            <person name="Bellgard S.E."/>
            <person name="Bellgard M.I."/>
        </authorList>
    </citation>
    <scope>NUCLEOTIDE SEQUENCE</scope>
    <source>
        <tissue evidence="1">Shoot tissue taken approximately 20 cm above the soil surface</tissue>
    </source>
</reference>
<reference evidence="1" key="1">
    <citation type="submission" date="2014-09" db="EMBL/GenBank/DDBJ databases">
        <authorList>
            <person name="Magalhaes I.L.F."/>
            <person name="Oliveira U."/>
            <person name="Santos F.R."/>
            <person name="Vidigal T.H.D.A."/>
            <person name="Brescovit A.D."/>
            <person name="Santos A.J."/>
        </authorList>
    </citation>
    <scope>NUCLEOTIDE SEQUENCE</scope>
    <source>
        <tissue evidence="1">Shoot tissue taken approximately 20 cm above the soil surface</tissue>
    </source>
</reference>
<protein>
    <submittedName>
        <fullName evidence="1">Uncharacterized protein</fullName>
    </submittedName>
</protein>
<sequence length="65" mass="7561">MIRSKSSPPSQSSMTRLTEWRSSYAPRRSTMLRWPVRWCMICTSRRTSSTSSLWASFRAAMDLQA</sequence>
<dbReference type="EMBL" id="GBRH01210150">
    <property type="protein sequence ID" value="JAD87745.1"/>
    <property type="molecule type" value="Transcribed_RNA"/>
</dbReference>
<organism evidence="1">
    <name type="scientific">Arundo donax</name>
    <name type="common">Giant reed</name>
    <name type="synonym">Donax arundinaceus</name>
    <dbReference type="NCBI Taxonomy" id="35708"/>
    <lineage>
        <taxon>Eukaryota</taxon>
        <taxon>Viridiplantae</taxon>
        <taxon>Streptophyta</taxon>
        <taxon>Embryophyta</taxon>
        <taxon>Tracheophyta</taxon>
        <taxon>Spermatophyta</taxon>
        <taxon>Magnoliopsida</taxon>
        <taxon>Liliopsida</taxon>
        <taxon>Poales</taxon>
        <taxon>Poaceae</taxon>
        <taxon>PACMAD clade</taxon>
        <taxon>Arundinoideae</taxon>
        <taxon>Arundineae</taxon>
        <taxon>Arundo</taxon>
    </lineage>
</organism>
<name>A0A0A9DQ16_ARUDO</name>